<proteinExistence type="predicted"/>
<dbReference type="RefSeq" id="WP_100014785.1">
    <property type="nucleotide sequence ID" value="NZ_CP024728.1"/>
</dbReference>
<name>A0A2D3LMT7_PREIN</name>
<reference evidence="1 2" key="1">
    <citation type="submission" date="2017-11" db="EMBL/GenBank/DDBJ databases">
        <title>Genome sequencing of Prevotella intermedia KCOM 1949.</title>
        <authorList>
            <person name="Kook J.-K."/>
            <person name="Park S.-N."/>
            <person name="Lim Y.K."/>
        </authorList>
    </citation>
    <scope>NUCLEOTIDE SEQUENCE [LARGE SCALE GENOMIC DNA]</scope>
    <source>
        <strain evidence="1 2">KCOM 1949</strain>
    </source>
</reference>
<protein>
    <submittedName>
        <fullName evidence="1">Toxin-antitoxin system antitoxin subunit</fullName>
    </submittedName>
</protein>
<gene>
    <name evidence="1" type="ORF">CTM46_10310</name>
</gene>
<dbReference type="Proteomes" id="UP000230742">
    <property type="component" value="Chromosome 2"/>
</dbReference>
<organism evidence="1 2">
    <name type="scientific">Prevotella intermedia</name>
    <dbReference type="NCBI Taxonomy" id="28131"/>
    <lineage>
        <taxon>Bacteria</taxon>
        <taxon>Pseudomonadati</taxon>
        <taxon>Bacteroidota</taxon>
        <taxon>Bacteroidia</taxon>
        <taxon>Bacteroidales</taxon>
        <taxon>Prevotellaceae</taxon>
        <taxon>Prevotella</taxon>
    </lineage>
</organism>
<evidence type="ECO:0000313" key="2">
    <source>
        <dbReference type="Proteomes" id="UP000230742"/>
    </source>
</evidence>
<dbReference type="AlphaFoldDB" id="A0A2D3LMT7"/>
<sequence length="232" mass="27092">MLFKYTSSFVFPNGCRSTFTKVENITIRMLEHTLVDFTFLGAKDVLLNNEPLNDATKVAFNLSQSVYPLIFQRDDNRLKLLNFKMVKHRWEKYCKSTCKYEMSEYVKKYIKSSAETMKGLSTFLEAIMQGCFIQLILFKEKQESLMTSNFPTYDTLISWQCQENMVESIPQVFFLKAHPLKSLPYFVEGKGVLEITRTQLGIPKEIHLELRVEMANEGHYSKMVDINLIDEK</sequence>
<accession>A0A2D3LMT7</accession>
<evidence type="ECO:0000313" key="1">
    <source>
        <dbReference type="EMBL" id="ATV31902.1"/>
    </source>
</evidence>
<dbReference type="EMBL" id="CP024728">
    <property type="protein sequence ID" value="ATV31902.1"/>
    <property type="molecule type" value="Genomic_DNA"/>
</dbReference>